<dbReference type="InterPro" id="IPR029062">
    <property type="entry name" value="Class_I_gatase-like"/>
</dbReference>
<dbReference type="Pfam" id="PF06283">
    <property type="entry name" value="ThuA"/>
    <property type="match status" value="1"/>
</dbReference>
<evidence type="ECO:0000313" key="3">
    <source>
        <dbReference type="EMBL" id="WOO80347.1"/>
    </source>
</evidence>
<keyword evidence="4" id="KW-1185">Reference proteome</keyword>
<feature type="signal peptide" evidence="1">
    <location>
        <begin position="1"/>
        <end position="24"/>
    </location>
</feature>
<dbReference type="Proteomes" id="UP000827549">
    <property type="component" value="Chromosome 3"/>
</dbReference>
<dbReference type="RefSeq" id="XP_062626379.1">
    <property type="nucleotide sequence ID" value="XM_062770395.1"/>
</dbReference>
<name>A0AAF0Y5G6_9TREE</name>
<reference evidence="3" key="1">
    <citation type="submission" date="2023-10" db="EMBL/GenBank/DDBJ databases">
        <authorList>
            <person name="Noh H."/>
        </authorList>
    </citation>
    <scope>NUCLEOTIDE SEQUENCE</scope>
    <source>
        <strain evidence="3">DUCC4014</strain>
    </source>
</reference>
<proteinExistence type="predicted"/>
<organism evidence="3 4">
    <name type="scientific">Vanrija pseudolonga</name>
    <dbReference type="NCBI Taxonomy" id="143232"/>
    <lineage>
        <taxon>Eukaryota</taxon>
        <taxon>Fungi</taxon>
        <taxon>Dikarya</taxon>
        <taxon>Basidiomycota</taxon>
        <taxon>Agaricomycotina</taxon>
        <taxon>Tremellomycetes</taxon>
        <taxon>Trichosporonales</taxon>
        <taxon>Trichosporonaceae</taxon>
        <taxon>Vanrija</taxon>
    </lineage>
</organism>
<feature type="domain" description="ThuA-like" evidence="2">
    <location>
        <begin position="29"/>
        <end position="261"/>
    </location>
</feature>
<evidence type="ECO:0000256" key="1">
    <source>
        <dbReference type="SAM" id="SignalP"/>
    </source>
</evidence>
<keyword evidence="1" id="KW-0732">Signal</keyword>
<accession>A0AAF0Y5G6</accession>
<dbReference type="GeneID" id="87807105"/>
<dbReference type="AlphaFoldDB" id="A0AAF0Y5G6"/>
<protein>
    <recommendedName>
        <fullName evidence="2">ThuA-like domain-containing protein</fullName>
    </recommendedName>
</protein>
<dbReference type="SUPFAM" id="SSF52317">
    <property type="entry name" value="Class I glutamine amidotransferase-like"/>
    <property type="match status" value="1"/>
</dbReference>
<dbReference type="PANTHER" id="PTHR40469:SF2">
    <property type="entry name" value="GALACTOSE-BINDING DOMAIN-LIKE SUPERFAMILY PROTEIN"/>
    <property type="match status" value="1"/>
</dbReference>
<evidence type="ECO:0000259" key="2">
    <source>
        <dbReference type="Pfam" id="PF06283"/>
    </source>
</evidence>
<feature type="chain" id="PRO_5041930820" description="ThuA-like domain-containing protein" evidence="1">
    <location>
        <begin position="25"/>
        <end position="349"/>
    </location>
</feature>
<gene>
    <name evidence="3" type="ORF">LOC62_03G003864</name>
</gene>
<dbReference type="PANTHER" id="PTHR40469">
    <property type="entry name" value="SECRETED GLYCOSYL HYDROLASE"/>
    <property type="match status" value="1"/>
</dbReference>
<dbReference type="EMBL" id="CP086716">
    <property type="protein sequence ID" value="WOO80347.1"/>
    <property type="molecule type" value="Genomic_DNA"/>
</dbReference>
<evidence type="ECO:0000313" key="4">
    <source>
        <dbReference type="Proteomes" id="UP000827549"/>
    </source>
</evidence>
<sequence length="349" mass="35948">MAAMPSLIRPLLLVLLIMTALITAKSTPRVLVYTATKGYRHDSIPTAIAVLGREAGAHNVSFVFSEDPALFTDASLAGFDGVMFVSNSEEVLDLDGQAALQRFFQGGGVYTGVHAASACLFNDTNYLQAVGALFDYHPSLQDATFLPLTKDHPSTAHLPDQWRYTEEVYYFRSDPRSVGATVLLTVDESSYNNDAKSNGNYPPMGTPHPIAWYIESPQSAQPLRDGAAKAGRSFYTSLGHLNSTWENSTFIEHVFGGLTWALEGASTRAYGAGLVGAADNSTASVSASASASGSTSASRSAAASGSHAASGASAAPSATGSSKPSSAGAAASVAGLAVGAAVVGAAAIL</sequence>
<dbReference type="InterPro" id="IPR029010">
    <property type="entry name" value="ThuA-like"/>
</dbReference>
<dbReference type="Gene3D" id="3.40.50.880">
    <property type="match status" value="1"/>
</dbReference>